<keyword evidence="7 8" id="KW-0472">Membrane</keyword>
<feature type="transmembrane region" description="Helical" evidence="8">
    <location>
        <begin position="164"/>
        <end position="181"/>
    </location>
</feature>
<feature type="transmembrane region" description="Helical" evidence="8">
    <location>
        <begin position="387"/>
        <end position="405"/>
    </location>
</feature>
<comment type="caution">
    <text evidence="10">The sequence shown here is derived from an EMBL/GenBank/DDBJ whole genome shotgun (WGS) entry which is preliminary data.</text>
</comment>
<dbReference type="GO" id="GO:0016763">
    <property type="term" value="F:pentosyltransferase activity"/>
    <property type="evidence" value="ECO:0007669"/>
    <property type="project" value="TreeGrafter"/>
</dbReference>
<feature type="transmembrane region" description="Helical" evidence="8">
    <location>
        <begin position="111"/>
        <end position="132"/>
    </location>
</feature>
<feature type="transmembrane region" description="Helical" evidence="8">
    <location>
        <begin position="139"/>
        <end position="158"/>
    </location>
</feature>
<keyword evidence="4" id="KW-0808">Transferase</keyword>
<keyword evidence="5 8" id="KW-0812">Transmembrane</keyword>
<feature type="transmembrane region" description="Helical" evidence="8">
    <location>
        <begin position="232"/>
        <end position="252"/>
    </location>
</feature>
<evidence type="ECO:0000256" key="3">
    <source>
        <dbReference type="ARBA" id="ARBA00022676"/>
    </source>
</evidence>
<dbReference type="InterPro" id="IPR050297">
    <property type="entry name" value="LipidA_mod_glycosyltrf_83"/>
</dbReference>
<name>A0A419DBW8_9BACT</name>
<keyword evidence="3" id="KW-0328">Glycosyltransferase</keyword>
<dbReference type="AlphaFoldDB" id="A0A419DBW8"/>
<feature type="transmembrane region" description="Helical" evidence="8">
    <location>
        <begin position="209"/>
        <end position="225"/>
    </location>
</feature>
<evidence type="ECO:0000256" key="7">
    <source>
        <dbReference type="ARBA" id="ARBA00023136"/>
    </source>
</evidence>
<feature type="transmembrane region" description="Helical" evidence="8">
    <location>
        <begin position="333"/>
        <end position="352"/>
    </location>
</feature>
<evidence type="ECO:0000256" key="2">
    <source>
        <dbReference type="ARBA" id="ARBA00022475"/>
    </source>
</evidence>
<feature type="transmembrane region" description="Helical" evidence="8">
    <location>
        <begin position="301"/>
        <end position="326"/>
    </location>
</feature>
<accession>A0A419DBW8</accession>
<evidence type="ECO:0000313" key="11">
    <source>
        <dbReference type="Proteomes" id="UP000285655"/>
    </source>
</evidence>
<dbReference type="Pfam" id="PF13231">
    <property type="entry name" value="PMT_2"/>
    <property type="match status" value="1"/>
</dbReference>
<evidence type="ECO:0000259" key="9">
    <source>
        <dbReference type="Pfam" id="PF13231"/>
    </source>
</evidence>
<gene>
    <name evidence="10" type="ORF">C4544_04845</name>
</gene>
<feature type="transmembrane region" description="Helical" evidence="8">
    <location>
        <begin position="188"/>
        <end position="203"/>
    </location>
</feature>
<dbReference type="Proteomes" id="UP000285655">
    <property type="component" value="Unassembled WGS sequence"/>
</dbReference>
<dbReference type="PANTHER" id="PTHR33908">
    <property type="entry name" value="MANNOSYLTRANSFERASE YKCB-RELATED"/>
    <property type="match status" value="1"/>
</dbReference>
<keyword evidence="6 8" id="KW-1133">Transmembrane helix</keyword>
<evidence type="ECO:0000313" key="10">
    <source>
        <dbReference type="EMBL" id="RJO60641.1"/>
    </source>
</evidence>
<feature type="transmembrane region" description="Helical" evidence="8">
    <location>
        <begin position="33"/>
        <end position="51"/>
    </location>
</feature>
<dbReference type="GO" id="GO:0005886">
    <property type="term" value="C:plasma membrane"/>
    <property type="evidence" value="ECO:0007669"/>
    <property type="project" value="UniProtKB-SubCell"/>
</dbReference>
<reference evidence="10 11" key="1">
    <citation type="journal article" date="2017" name="ISME J.">
        <title>Energy and carbon metabolisms in a deep terrestrial subsurface fluid microbial community.</title>
        <authorList>
            <person name="Momper L."/>
            <person name="Jungbluth S.P."/>
            <person name="Lee M.D."/>
            <person name="Amend J.P."/>
        </authorList>
    </citation>
    <scope>NUCLEOTIDE SEQUENCE [LARGE SCALE GENOMIC DNA]</scope>
    <source>
        <strain evidence="10">SURF_29</strain>
    </source>
</reference>
<evidence type="ECO:0000256" key="6">
    <source>
        <dbReference type="ARBA" id="ARBA00022989"/>
    </source>
</evidence>
<comment type="subcellular location">
    <subcellularLocation>
        <location evidence="1">Cell membrane</location>
        <topology evidence="1">Multi-pass membrane protein</topology>
    </subcellularLocation>
</comment>
<dbReference type="PANTHER" id="PTHR33908:SF11">
    <property type="entry name" value="MEMBRANE PROTEIN"/>
    <property type="match status" value="1"/>
</dbReference>
<dbReference type="EMBL" id="QZJW01000043">
    <property type="protein sequence ID" value="RJO60641.1"/>
    <property type="molecule type" value="Genomic_DNA"/>
</dbReference>
<sequence>MKINSFINNKLSINRLPGATAEFLRQLFASNKLVWAVIAFGIVFRIAPYLYNRSLWIDEANITGSILGSFSDIFNPSVTDPDYLGHWKSSSPLGFFIIEKLMVLQFGDTEYALRLFPLLCGIISLILFYLVARKYIKPQAVPVALALFAVSDTLIYYSSEVHSYSTEIAIALLLLLAAAYIQSKNSTLIHFVLFGITGGVVVWFSNSAIFILAGIGASLFLFSFLRKQWTRAVNLSIAYLLWAVGFLSYYFIYVGNINKGPIVEQWKAENAFMPFPPLSPSDLAWYIDTFFSMLAKPTLTILQSASMMAVGGMAAFALIIGCISICSEKKEKFFILISPMFFALLASGLHLYPFLERTLLFLAPSFMLFIAEGAGEIRDRTKSSSPVIGIVFICLLLSYPLLSAINHSFNKPIVREDVKPVLSHVRENWQEGDMVYLHYGSKPAFKYYAKRYSFKENDYIVGAYAGDKNDFFNFSVDYLKKYTDDLDKLRSYKRVWILFAHNPPPRAGIRDESFFEYYLNSIGTKLDYFKSIDSAVYLYDFSGQRGT</sequence>
<dbReference type="GO" id="GO:0009103">
    <property type="term" value="P:lipopolysaccharide biosynthetic process"/>
    <property type="evidence" value="ECO:0007669"/>
    <property type="project" value="UniProtKB-ARBA"/>
</dbReference>
<evidence type="ECO:0000256" key="5">
    <source>
        <dbReference type="ARBA" id="ARBA00022692"/>
    </source>
</evidence>
<protein>
    <recommendedName>
        <fullName evidence="9">Glycosyltransferase RgtA/B/C/D-like domain-containing protein</fullName>
    </recommendedName>
</protein>
<proteinExistence type="predicted"/>
<feature type="domain" description="Glycosyltransferase RgtA/B/C/D-like" evidence="9">
    <location>
        <begin position="91"/>
        <end position="195"/>
    </location>
</feature>
<evidence type="ECO:0000256" key="1">
    <source>
        <dbReference type="ARBA" id="ARBA00004651"/>
    </source>
</evidence>
<evidence type="ECO:0000256" key="8">
    <source>
        <dbReference type="SAM" id="Phobius"/>
    </source>
</evidence>
<dbReference type="InterPro" id="IPR038731">
    <property type="entry name" value="RgtA/B/C-like"/>
</dbReference>
<keyword evidence="2" id="KW-1003">Cell membrane</keyword>
<organism evidence="10 11">
    <name type="scientific">candidate division WS5 bacterium</name>
    <dbReference type="NCBI Taxonomy" id="2093353"/>
    <lineage>
        <taxon>Bacteria</taxon>
        <taxon>candidate division WS5</taxon>
    </lineage>
</organism>
<evidence type="ECO:0000256" key="4">
    <source>
        <dbReference type="ARBA" id="ARBA00022679"/>
    </source>
</evidence>